<evidence type="ECO:0000256" key="1">
    <source>
        <dbReference type="ARBA" id="ARBA00005213"/>
    </source>
</evidence>
<dbReference type="GO" id="GO:0019546">
    <property type="term" value="P:L-arginine deiminase pathway"/>
    <property type="evidence" value="ECO:0007669"/>
    <property type="project" value="TreeGrafter"/>
</dbReference>
<evidence type="ECO:0000256" key="2">
    <source>
        <dbReference type="ARBA" id="ARBA00012171"/>
    </source>
</evidence>
<name>A0A831TGL4_9BACT</name>
<evidence type="ECO:0000256" key="3">
    <source>
        <dbReference type="ARBA" id="ARBA00049429"/>
    </source>
</evidence>
<gene>
    <name evidence="4" type="ORF">ENP34_09795</name>
</gene>
<comment type="caution">
    <text evidence="4">The sequence shown here is derived from an EMBL/GenBank/DDBJ whole genome shotgun (WGS) entry which is preliminary data.</text>
</comment>
<keyword evidence="4" id="KW-0808">Transferase</keyword>
<dbReference type="Pfam" id="PF02274">
    <property type="entry name" value="ADI"/>
    <property type="match status" value="2"/>
</dbReference>
<comment type="pathway">
    <text evidence="1">Amino-acid degradation; L-arginine degradation via ADI pathway; carbamoyl phosphate from L-arginine: step 1/2.</text>
</comment>
<dbReference type="EMBL" id="DSIY01000231">
    <property type="protein sequence ID" value="HEG91714.1"/>
    <property type="molecule type" value="Genomic_DNA"/>
</dbReference>
<dbReference type="GO" id="GO:0016740">
    <property type="term" value="F:transferase activity"/>
    <property type="evidence" value="ECO:0007669"/>
    <property type="project" value="UniProtKB-KW"/>
</dbReference>
<dbReference type="Gene3D" id="3.75.10.10">
    <property type="entry name" value="L-arginine/glycine Amidinotransferase, Chain A"/>
    <property type="match status" value="1"/>
</dbReference>
<dbReference type="PANTHER" id="PTHR47271:SF2">
    <property type="entry name" value="ARGININE DEIMINASE"/>
    <property type="match status" value="1"/>
</dbReference>
<proteinExistence type="predicted"/>
<protein>
    <recommendedName>
        <fullName evidence="2">arginine deiminase</fullName>
        <ecNumber evidence="2">3.5.3.6</ecNumber>
    </recommendedName>
</protein>
<reference evidence="4" key="1">
    <citation type="journal article" date="2020" name="mSystems">
        <title>Genome- and Community-Level Interaction Insights into Carbon Utilization and Element Cycling Functions of Hydrothermarchaeota in Hydrothermal Sediment.</title>
        <authorList>
            <person name="Zhou Z."/>
            <person name="Liu Y."/>
            <person name="Xu W."/>
            <person name="Pan J."/>
            <person name="Luo Z.H."/>
            <person name="Li M."/>
        </authorList>
    </citation>
    <scope>NUCLEOTIDE SEQUENCE [LARGE SCALE GENOMIC DNA]</scope>
    <source>
        <strain evidence="4">SpSt-210</strain>
    </source>
</reference>
<accession>A0A831TGL4</accession>
<dbReference type="SUPFAM" id="SSF55909">
    <property type="entry name" value="Pentein"/>
    <property type="match status" value="1"/>
</dbReference>
<sequence length="343" mass="38080">MSNRPDDEIRATEAYYHLVLERMPPRAEPAFETPEMQRRVWGRSWGVHNDVGRLRLCVLHRPGDEMLAIDPSGKYDPTIGAYIDEDEQWYWRDSTPPDLRRMQEEHDALAAALRAEDVEVVYVDCPPRDPHAVFTRDVAVAVKGGAVIGRMGLVGTHPQAGRRGEEAYVARLLAQLGMPILHTIHGTGLLEGGSVCWLNESTVAIGMSQRQNEAGARQLEAVLAEQGVRLIRVPLPGYALHLDGACVMVDYDKALVNVTRLPYWFLETLAELGIQAIHVWPTEVKGVNCLAVRPGRVIMPAGCPRTRERLEQAGVEAIEVPYDEILKNGGGIHCSTLPLIRDP</sequence>
<evidence type="ECO:0000313" key="4">
    <source>
        <dbReference type="EMBL" id="HEG91714.1"/>
    </source>
</evidence>
<organism evidence="4">
    <name type="scientific">Thermorudis peleae</name>
    <dbReference type="NCBI Taxonomy" id="1382356"/>
    <lineage>
        <taxon>Bacteria</taxon>
        <taxon>Pseudomonadati</taxon>
        <taxon>Thermomicrobiota</taxon>
        <taxon>Thermomicrobia</taxon>
        <taxon>Thermomicrobia incertae sedis</taxon>
        <taxon>Thermorudis</taxon>
    </lineage>
</organism>
<comment type="catalytic activity">
    <reaction evidence="3">
        <text>L-arginine + H2O = L-citrulline + NH4(+)</text>
        <dbReference type="Rhea" id="RHEA:19597"/>
        <dbReference type="ChEBI" id="CHEBI:15377"/>
        <dbReference type="ChEBI" id="CHEBI:28938"/>
        <dbReference type="ChEBI" id="CHEBI:32682"/>
        <dbReference type="ChEBI" id="CHEBI:57743"/>
        <dbReference type="EC" id="3.5.3.6"/>
    </reaction>
</comment>
<dbReference type="PANTHER" id="PTHR47271">
    <property type="entry name" value="ARGININE DEIMINASE"/>
    <property type="match status" value="1"/>
</dbReference>
<dbReference type="AlphaFoldDB" id="A0A831TGL4"/>
<dbReference type="GO" id="GO:0016990">
    <property type="term" value="F:arginine deiminase activity"/>
    <property type="evidence" value="ECO:0007669"/>
    <property type="project" value="UniProtKB-EC"/>
</dbReference>
<dbReference type="EC" id="3.5.3.6" evidence="2"/>